<gene>
    <name evidence="2" type="ORF">MYCFIDRAFT_212308</name>
</gene>
<sequence>MVVLIFVVDCMQILLESDVDARVPSFSYSLLLLLLRMHGRCGCLRYVVVGEVSQLMTERVSPP</sequence>
<dbReference type="AlphaFoldDB" id="M2ZL49"/>
<keyword evidence="3" id="KW-1185">Reference proteome</keyword>
<keyword evidence="1" id="KW-0732">Signal</keyword>
<evidence type="ECO:0000313" key="2">
    <source>
        <dbReference type="EMBL" id="EME79779.1"/>
    </source>
</evidence>
<dbReference type="EMBL" id="KB446562">
    <property type="protein sequence ID" value="EME79779.1"/>
    <property type="molecule type" value="Genomic_DNA"/>
</dbReference>
<name>M2ZL49_PSEFD</name>
<dbReference type="HOGENOM" id="CLU_2886815_0_0_1"/>
<proteinExistence type="predicted"/>
<feature type="signal peptide" evidence="1">
    <location>
        <begin position="1"/>
        <end position="21"/>
    </location>
</feature>
<dbReference type="Proteomes" id="UP000016932">
    <property type="component" value="Unassembled WGS sequence"/>
</dbReference>
<dbReference type="GeneID" id="19337675"/>
<dbReference type="RefSeq" id="XP_007930411.1">
    <property type="nucleotide sequence ID" value="XM_007932220.1"/>
</dbReference>
<evidence type="ECO:0000256" key="1">
    <source>
        <dbReference type="SAM" id="SignalP"/>
    </source>
</evidence>
<reference evidence="2 3" key="1">
    <citation type="journal article" date="2012" name="PLoS Pathog.">
        <title>Diverse lifestyles and strategies of plant pathogenesis encoded in the genomes of eighteen Dothideomycetes fungi.</title>
        <authorList>
            <person name="Ohm R.A."/>
            <person name="Feau N."/>
            <person name="Henrissat B."/>
            <person name="Schoch C.L."/>
            <person name="Horwitz B.A."/>
            <person name="Barry K.W."/>
            <person name="Condon B.J."/>
            <person name="Copeland A.C."/>
            <person name="Dhillon B."/>
            <person name="Glaser F."/>
            <person name="Hesse C.N."/>
            <person name="Kosti I."/>
            <person name="LaButti K."/>
            <person name="Lindquist E.A."/>
            <person name="Lucas S."/>
            <person name="Salamov A.A."/>
            <person name="Bradshaw R.E."/>
            <person name="Ciuffetti L."/>
            <person name="Hamelin R.C."/>
            <person name="Kema G.H.J."/>
            <person name="Lawrence C."/>
            <person name="Scott J.A."/>
            <person name="Spatafora J.W."/>
            <person name="Turgeon B.G."/>
            <person name="de Wit P.J.G.M."/>
            <person name="Zhong S."/>
            <person name="Goodwin S.B."/>
            <person name="Grigoriev I.V."/>
        </authorList>
    </citation>
    <scope>NUCLEOTIDE SEQUENCE [LARGE SCALE GENOMIC DNA]</scope>
    <source>
        <strain evidence="2 3">CIRAD86</strain>
    </source>
</reference>
<organism evidence="2 3">
    <name type="scientific">Pseudocercospora fijiensis (strain CIRAD86)</name>
    <name type="common">Black leaf streak disease fungus</name>
    <name type="synonym">Mycosphaerella fijiensis</name>
    <dbReference type="NCBI Taxonomy" id="383855"/>
    <lineage>
        <taxon>Eukaryota</taxon>
        <taxon>Fungi</taxon>
        <taxon>Dikarya</taxon>
        <taxon>Ascomycota</taxon>
        <taxon>Pezizomycotina</taxon>
        <taxon>Dothideomycetes</taxon>
        <taxon>Dothideomycetidae</taxon>
        <taxon>Mycosphaerellales</taxon>
        <taxon>Mycosphaerellaceae</taxon>
        <taxon>Pseudocercospora</taxon>
    </lineage>
</organism>
<feature type="chain" id="PRO_5004030170" evidence="1">
    <location>
        <begin position="22"/>
        <end position="63"/>
    </location>
</feature>
<dbReference type="KEGG" id="pfj:MYCFIDRAFT_212308"/>
<protein>
    <submittedName>
        <fullName evidence="2">Uncharacterized protein</fullName>
    </submittedName>
</protein>
<evidence type="ECO:0000313" key="3">
    <source>
        <dbReference type="Proteomes" id="UP000016932"/>
    </source>
</evidence>
<accession>M2ZL49</accession>
<dbReference type="VEuPathDB" id="FungiDB:MYCFIDRAFT_212308"/>